<reference evidence="3 4" key="1">
    <citation type="journal article" date="2016" name="Nat. Commun.">
        <title>Thousands of microbial genomes shed light on interconnected biogeochemical processes in an aquifer system.</title>
        <authorList>
            <person name="Anantharaman K."/>
            <person name="Brown C.T."/>
            <person name="Hug L.A."/>
            <person name="Sharon I."/>
            <person name="Castelle C.J."/>
            <person name="Probst A.J."/>
            <person name="Thomas B.C."/>
            <person name="Singh A."/>
            <person name="Wilkins M.J."/>
            <person name="Karaoz U."/>
            <person name="Brodie E.L."/>
            <person name="Williams K.H."/>
            <person name="Hubbard S.S."/>
            <person name="Banfield J.F."/>
        </authorList>
    </citation>
    <scope>NUCLEOTIDE SEQUENCE [LARGE SCALE GENOMIC DNA]</scope>
</reference>
<dbReference type="InterPro" id="IPR000305">
    <property type="entry name" value="GIY-YIG_endonuc"/>
</dbReference>
<protein>
    <recommendedName>
        <fullName evidence="2">GIY-YIG domain-containing protein</fullName>
    </recommendedName>
</protein>
<dbReference type="PANTHER" id="PTHR34477">
    <property type="entry name" value="UPF0213 PROTEIN YHBQ"/>
    <property type="match status" value="1"/>
</dbReference>
<name>A0A1F5P9A7_9BACT</name>
<comment type="caution">
    <text evidence="3">The sequence shown here is derived from an EMBL/GenBank/DDBJ whole genome shotgun (WGS) entry which is preliminary data.</text>
</comment>
<organism evidence="3 4">
    <name type="scientific">Candidatus Doudnabacteria bacterium RIFCSPHIGHO2_02_FULL_46_11</name>
    <dbReference type="NCBI Taxonomy" id="1817832"/>
    <lineage>
        <taxon>Bacteria</taxon>
        <taxon>Candidatus Doudnaibacteriota</taxon>
    </lineage>
</organism>
<dbReference type="PANTHER" id="PTHR34477:SF1">
    <property type="entry name" value="UPF0213 PROTEIN YHBQ"/>
    <property type="match status" value="1"/>
</dbReference>
<dbReference type="Proteomes" id="UP000176786">
    <property type="component" value="Unassembled WGS sequence"/>
</dbReference>
<dbReference type="Gene3D" id="3.40.1440.10">
    <property type="entry name" value="GIY-YIG endonuclease"/>
    <property type="match status" value="1"/>
</dbReference>
<evidence type="ECO:0000256" key="1">
    <source>
        <dbReference type="ARBA" id="ARBA00007435"/>
    </source>
</evidence>
<dbReference type="AlphaFoldDB" id="A0A1F5P9A7"/>
<dbReference type="InterPro" id="IPR050190">
    <property type="entry name" value="UPF0213_domain"/>
</dbReference>
<dbReference type="CDD" id="cd10449">
    <property type="entry name" value="GIY-YIG_SLX1_like"/>
    <property type="match status" value="1"/>
</dbReference>
<accession>A0A1F5P9A7</accession>
<feature type="domain" description="GIY-YIG" evidence="2">
    <location>
        <begin position="1"/>
        <end position="76"/>
    </location>
</feature>
<dbReference type="Pfam" id="PF01541">
    <property type="entry name" value="GIY-YIG"/>
    <property type="match status" value="1"/>
</dbReference>
<gene>
    <name evidence="3" type="ORF">A3J48_00135</name>
</gene>
<sequence length="83" mass="9738">MFYIYVLKSQKNGKRYIGASSKTGVERVVEHNSGTNKFTRHNRPWTLIYEETFATKNEALRREKFLKSGQGRKWLDDSLLVRG</sequence>
<comment type="similarity">
    <text evidence="1">Belongs to the UPF0213 family.</text>
</comment>
<proteinExistence type="inferred from homology"/>
<dbReference type="PROSITE" id="PS50164">
    <property type="entry name" value="GIY_YIG"/>
    <property type="match status" value="1"/>
</dbReference>
<evidence type="ECO:0000313" key="3">
    <source>
        <dbReference type="EMBL" id="OGE86516.1"/>
    </source>
</evidence>
<dbReference type="STRING" id="1817832.A3J48_00135"/>
<dbReference type="EMBL" id="MFES01000002">
    <property type="protein sequence ID" value="OGE86516.1"/>
    <property type="molecule type" value="Genomic_DNA"/>
</dbReference>
<evidence type="ECO:0000259" key="2">
    <source>
        <dbReference type="PROSITE" id="PS50164"/>
    </source>
</evidence>
<evidence type="ECO:0000313" key="4">
    <source>
        <dbReference type="Proteomes" id="UP000176786"/>
    </source>
</evidence>
<dbReference type="SUPFAM" id="SSF82771">
    <property type="entry name" value="GIY-YIG endonuclease"/>
    <property type="match status" value="1"/>
</dbReference>
<dbReference type="InterPro" id="IPR035901">
    <property type="entry name" value="GIY-YIG_endonuc_sf"/>
</dbReference>